<dbReference type="SUPFAM" id="SSF53613">
    <property type="entry name" value="Ribokinase-like"/>
    <property type="match status" value="1"/>
</dbReference>
<dbReference type="PROSITE" id="PS00583">
    <property type="entry name" value="PFKB_KINASES_1"/>
    <property type="match status" value="1"/>
</dbReference>
<dbReference type="PIRSF" id="PIRSF000535">
    <property type="entry name" value="1PFK/6PFK/LacC"/>
    <property type="match status" value="1"/>
</dbReference>
<keyword evidence="3 7" id="KW-0547">Nucleotide-binding</keyword>
<evidence type="ECO:0000256" key="5">
    <source>
        <dbReference type="ARBA" id="ARBA00022840"/>
    </source>
</evidence>
<keyword evidence="11" id="KW-1185">Reference proteome</keyword>
<dbReference type="Proteomes" id="UP000830639">
    <property type="component" value="Chromosome"/>
</dbReference>
<dbReference type="NCBIfam" id="TIGR03828">
    <property type="entry name" value="pfkB"/>
    <property type="match status" value="1"/>
</dbReference>
<keyword evidence="5 7" id="KW-0067">ATP-binding</keyword>
<comment type="catalytic activity">
    <reaction evidence="7">
        <text>D-tagatofuranose 6-phosphate + ATP = D-tagatofuranose 1,6-bisphosphate + ADP + H(+)</text>
        <dbReference type="Rhea" id="RHEA:12420"/>
        <dbReference type="ChEBI" id="CHEBI:15378"/>
        <dbReference type="ChEBI" id="CHEBI:30616"/>
        <dbReference type="ChEBI" id="CHEBI:58694"/>
        <dbReference type="ChEBI" id="CHEBI:58695"/>
        <dbReference type="ChEBI" id="CHEBI:456216"/>
        <dbReference type="EC" id="2.7.1.144"/>
    </reaction>
</comment>
<evidence type="ECO:0000313" key="11">
    <source>
        <dbReference type="Proteomes" id="UP000830639"/>
    </source>
</evidence>
<evidence type="ECO:0000259" key="9">
    <source>
        <dbReference type="Pfam" id="PF00294"/>
    </source>
</evidence>
<dbReference type="NCBIfam" id="TIGR03168">
    <property type="entry name" value="1-PFK"/>
    <property type="match status" value="1"/>
</dbReference>
<keyword evidence="4 8" id="KW-0418">Kinase</keyword>
<evidence type="ECO:0000256" key="3">
    <source>
        <dbReference type="ARBA" id="ARBA00022741"/>
    </source>
</evidence>
<dbReference type="PANTHER" id="PTHR46566:SF5">
    <property type="entry name" value="1-PHOSPHOFRUCTOKINASE"/>
    <property type="match status" value="1"/>
</dbReference>
<comment type="pathway">
    <text evidence="7">Carbohydrate metabolism; D-tagatose 6-phosphate degradation; D-glyceraldehyde 3-phosphate and glycerone phosphate from D-tagatose 6-phosphate: step 1/2.</text>
</comment>
<evidence type="ECO:0000256" key="7">
    <source>
        <dbReference type="PIRNR" id="PIRNR000535"/>
    </source>
</evidence>
<evidence type="ECO:0000256" key="2">
    <source>
        <dbReference type="ARBA" id="ARBA00022679"/>
    </source>
</evidence>
<accession>A0ABY4JPU0</accession>
<dbReference type="EMBL" id="CP096034">
    <property type="protein sequence ID" value="UPM54335.1"/>
    <property type="molecule type" value="Genomic_DNA"/>
</dbReference>
<reference evidence="10 11" key="1">
    <citation type="submission" date="2022-04" db="EMBL/GenBank/DDBJ databases">
        <title>Mechanism of arsenic methylation and mitigation arsenic toxicity by Bacillus sp. LH14 from an Arsenic-Contaminated Paddy Soil.</title>
        <authorList>
            <person name="Wang D."/>
        </authorList>
    </citation>
    <scope>NUCLEOTIDE SEQUENCE [LARGE SCALE GENOMIC DNA]</scope>
    <source>
        <strain evidence="10 11">LH14</strain>
    </source>
</reference>
<dbReference type="InterPro" id="IPR002173">
    <property type="entry name" value="Carboh/pur_kinase_PfkB_CS"/>
</dbReference>
<dbReference type="Gene3D" id="3.40.1190.20">
    <property type="match status" value="1"/>
</dbReference>
<dbReference type="RefSeq" id="WP_248267506.1">
    <property type="nucleotide sequence ID" value="NZ_CP096034.1"/>
</dbReference>
<dbReference type="InterPro" id="IPR029056">
    <property type="entry name" value="Ribokinase-like"/>
</dbReference>
<protein>
    <recommendedName>
        <fullName evidence="7">Tagatose-6-phosphate kinase</fullName>
        <ecNumber evidence="7">2.7.1.144</ecNumber>
    </recommendedName>
</protein>
<keyword evidence="2 7" id="KW-0808">Transferase</keyword>
<evidence type="ECO:0000313" key="10">
    <source>
        <dbReference type="EMBL" id="UPM54335.1"/>
    </source>
</evidence>
<dbReference type="PANTHER" id="PTHR46566">
    <property type="entry name" value="1-PHOSPHOFRUCTOKINASE-RELATED"/>
    <property type="match status" value="1"/>
</dbReference>
<comment type="catalytic activity">
    <reaction evidence="6 8">
        <text>beta-D-fructose 1-phosphate + ATP = beta-D-fructose 1,6-bisphosphate + ADP + H(+)</text>
        <dbReference type="Rhea" id="RHEA:14213"/>
        <dbReference type="ChEBI" id="CHEBI:15378"/>
        <dbReference type="ChEBI" id="CHEBI:30616"/>
        <dbReference type="ChEBI" id="CHEBI:32966"/>
        <dbReference type="ChEBI" id="CHEBI:138881"/>
        <dbReference type="ChEBI" id="CHEBI:456216"/>
        <dbReference type="EC" id="2.7.1.56"/>
    </reaction>
</comment>
<gene>
    <name evidence="10" type="primary">pfkB</name>
    <name evidence="10" type="ORF">MY490_21790</name>
</gene>
<evidence type="ECO:0000256" key="1">
    <source>
        <dbReference type="ARBA" id="ARBA00005380"/>
    </source>
</evidence>
<dbReference type="GO" id="GO:0008662">
    <property type="term" value="F:1-phosphofructokinase activity"/>
    <property type="evidence" value="ECO:0007669"/>
    <property type="project" value="UniProtKB-EC"/>
</dbReference>
<dbReference type="InterPro" id="IPR022463">
    <property type="entry name" value="1-PFruKinase"/>
</dbReference>
<evidence type="ECO:0000256" key="4">
    <source>
        <dbReference type="ARBA" id="ARBA00022777"/>
    </source>
</evidence>
<feature type="domain" description="Carbohydrate kinase PfkB" evidence="9">
    <location>
        <begin position="15"/>
        <end position="281"/>
    </location>
</feature>
<dbReference type="InterPro" id="IPR017583">
    <property type="entry name" value="Tagatose/fructose_Pkinase"/>
</dbReference>
<comment type="function">
    <text evidence="8">Catalyzes the ATP-dependent phosphorylation of fructose-l-phosphate to fructose-l,6-bisphosphate.</text>
</comment>
<proteinExistence type="inferred from homology"/>
<keyword evidence="7" id="KW-0423">Lactose metabolism</keyword>
<evidence type="ECO:0000256" key="6">
    <source>
        <dbReference type="ARBA" id="ARBA00047745"/>
    </source>
</evidence>
<comment type="similarity">
    <text evidence="1">Belongs to the carbohydrate kinase pfkB family.</text>
</comment>
<dbReference type="CDD" id="cd01164">
    <property type="entry name" value="FruK_PfkB_like"/>
    <property type="match status" value="1"/>
</dbReference>
<dbReference type="EC" id="2.7.1.144" evidence="7"/>
<sequence length="319" mass="35361">MIATITLNPAIDIRYNLPDFHIDDVNRVTAVDKTAGGKGLNVSRVLSQLGVKVTCTGFLGGKSGEWIAAQLQNYNLINRFVEIKGETRFCLAIESKEGHTEILEQGPEILENEREEFLKNFDTILESNNYIVGSGSLPYGINSDFYRDLIEKTKQKGKYFLLDSSGESLSHGIKGKPFLIKPNREEFCKLIGLNQLSIEDMIWHAREICQKGIQYILLSLGKEGALLISKNITLQAVIPTLTDVHQIGSGDSMLAGFTFAHSKGYSIENILKWSCACGISNAASERTGSVELTKVQHYFNLIKVKELTGGDEDGKYSLF</sequence>
<name>A0ABY4JPU0_9BACI</name>
<evidence type="ECO:0000256" key="8">
    <source>
        <dbReference type="RuleBase" id="RU369061"/>
    </source>
</evidence>
<dbReference type="InterPro" id="IPR011611">
    <property type="entry name" value="PfkB_dom"/>
</dbReference>
<organism evidence="10 11">
    <name type="scientific">Gottfriedia acidiceleris</name>
    <dbReference type="NCBI Taxonomy" id="371036"/>
    <lineage>
        <taxon>Bacteria</taxon>
        <taxon>Bacillati</taxon>
        <taxon>Bacillota</taxon>
        <taxon>Bacilli</taxon>
        <taxon>Bacillales</taxon>
        <taxon>Bacillaceae</taxon>
        <taxon>Gottfriedia</taxon>
    </lineage>
</organism>
<dbReference type="Pfam" id="PF00294">
    <property type="entry name" value="PfkB"/>
    <property type="match status" value="1"/>
</dbReference>
<comment type="similarity">
    <text evidence="7">Belongs to the carbohydrate kinase PfkB family. LacC subfamily.</text>
</comment>